<dbReference type="InterPro" id="IPR029063">
    <property type="entry name" value="SAM-dependent_MTases_sf"/>
</dbReference>
<name>W1TV15_STRAP</name>
<dbReference type="SUPFAM" id="SSF53335">
    <property type="entry name" value="S-adenosyl-L-methionine-dependent methyltransferases"/>
    <property type="match status" value="1"/>
</dbReference>
<dbReference type="PATRIC" id="fig|1403946.3.peg.489"/>
<dbReference type="eggNOG" id="COG2226">
    <property type="taxonomic scope" value="Bacteria"/>
</dbReference>
<reference evidence="3 4" key="1">
    <citation type="submission" date="2013-12" db="EMBL/GenBank/DDBJ databases">
        <title>A Varibaculum cambriense genome reconstructed from a premature infant gut community with otherwise low bacterial novelty that shifts toward anaerobic metabolism during the third week of life.</title>
        <authorList>
            <person name="Brown C.T."/>
            <person name="Sharon I."/>
            <person name="Thomas B.C."/>
            <person name="Castelle C.J."/>
            <person name="Morowitz M.J."/>
            <person name="Banfield J.F."/>
        </authorList>
    </citation>
    <scope>NUCLEOTIDE SEQUENCE [LARGE SCALE GENOMIC DNA]</scope>
    <source>
        <strain evidence="4">DORA_7</strain>
    </source>
</reference>
<keyword evidence="3" id="KW-0489">Methyltransferase</keyword>
<dbReference type="GO" id="GO:0008168">
    <property type="term" value="F:methyltransferase activity"/>
    <property type="evidence" value="ECO:0007669"/>
    <property type="project" value="UniProtKB-KW"/>
</dbReference>
<organism evidence="3 4">
    <name type="scientific">Streptococcus anginosus DORA_7</name>
    <dbReference type="NCBI Taxonomy" id="1403946"/>
    <lineage>
        <taxon>Bacteria</taxon>
        <taxon>Bacillati</taxon>
        <taxon>Bacillota</taxon>
        <taxon>Bacilli</taxon>
        <taxon>Lactobacillales</taxon>
        <taxon>Streptococcaceae</taxon>
        <taxon>Streptococcus</taxon>
        <taxon>Streptococcus anginosus group</taxon>
    </lineage>
</organism>
<proteinExistence type="predicted"/>
<dbReference type="CDD" id="cd02440">
    <property type="entry name" value="AdoMet_MTases"/>
    <property type="match status" value="1"/>
</dbReference>
<evidence type="ECO:0000313" key="3">
    <source>
        <dbReference type="EMBL" id="ETI85487.1"/>
    </source>
</evidence>
<dbReference type="Proteomes" id="UP000018846">
    <property type="component" value="Unassembled WGS sequence"/>
</dbReference>
<dbReference type="Pfam" id="PF13847">
    <property type="entry name" value="Methyltransf_31"/>
    <property type="match status" value="1"/>
</dbReference>
<dbReference type="GO" id="GO:0032259">
    <property type="term" value="P:methylation"/>
    <property type="evidence" value="ECO:0007669"/>
    <property type="project" value="UniProtKB-KW"/>
</dbReference>
<gene>
    <name evidence="3" type="ORF">Q615_SPAC00113G0162</name>
</gene>
<sequence>MKNDLLSVKLKIWNIILIIRQNHSILPKIYLLLISFARKWKKIVDFSDKRILDFGGGTGLVTLPLAAQSKSVMLVDISDKMLDQARLKVEKQAIDNVYLLQQDLLTNPLNQLFDIIVVSRVLHHMPNVEKTLAMFRNHLVEDGQLFIADFVKTDVNHHGFHLDELEENLSQNGFLPVKSQIIYSAEELFLGNYAELFLTLAQNHSFV</sequence>
<dbReference type="PANTHER" id="PTHR43861:SF3">
    <property type="entry name" value="PUTATIVE (AFU_ORTHOLOGUE AFUA_2G14390)-RELATED"/>
    <property type="match status" value="1"/>
</dbReference>
<dbReference type="AlphaFoldDB" id="W1TV15"/>
<comment type="caution">
    <text evidence="3">The sequence shown here is derived from an EMBL/GenBank/DDBJ whole genome shotgun (WGS) entry which is preliminary data.</text>
</comment>
<evidence type="ECO:0000256" key="1">
    <source>
        <dbReference type="ARBA" id="ARBA00022679"/>
    </source>
</evidence>
<dbReference type="Gene3D" id="3.40.50.150">
    <property type="entry name" value="Vaccinia Virus protein VP39"/>
    <property type="match status" value="1"/>
</dbReference>
<keyword evidence="1 3" id="KW-0808">Transferase</keyword>
<feature type="domain" description="Methyltransferase" evidence="2">
    <location>
        <begin position="47"/>
        <end position="172"/>
    </location>
</feature>
<accession>W1TV15</accession>
<protein>
    <submittedName>
        <fullName evidence="3">Methyltransferase protein</fullName>
    </submittedName>
</protein>
<evidence type="ECO:0000259" key="2">
    <source>
        <dbReference type="Pfam" id="PF13847"/>
    </source>
</evidence>
<dbReference type="PANTHER" id="PTHR43861">
    <property type="entry name" value="TRANS-ACONITATE 2-METHYLTRANSFERASE-RELATED"/>
    <property type="match status" value="1"/>
</dbReference>
<dbReference type="EMBL" id="AZMF01000113">
    <property type="protein sequence ID" value="ETI85487.1"/>
    <property type="molecule type" value="Genomic_DNA"/>
</dbReference>
<dbReference type="InterPro" id="IPR025714">
    <property type="entry name" value="Methyltranfer_dom"/>
</dbReference>
<evidence type="ECO:0000313" key="4">
    <source>
        <dbReference type="Proteomes" id="UP000018846"/>
    </source>
</evidence>